<reference evidence="2" key="1">
    <citation type="submission" date="2013-02" db="EMBL/GenBank/DDBJ databases">
        <authorList>
            <person name="Hughes D."/>
        </authorList>
    </citation>
    <scope>NUCLEOTIDE SEQUENCE</scope>
    <source>
        <strain>Durham</strain>
        <strain evidence="2">NC isolate 2 -- Noor lab</strain>
    </source>
</reference>
<dbReference type="AlphaFoldDB" id="T1GWP6"/>
<dbReference type="HOGENOM" id="CLU_2624811_0_0_1"/>
<protein>
    <submittedName>
        <fullName evidence="1">Uncharacterized protein</fullName>
    </submittedName>
</protein>
<dbReference type="EMBL" id="CAQQ02394693">
    <property type="status" value="NOT_ANNOTATED_CDS"/>
    <property type="molecule type" value="Genomic_DNA"/>
</dbReference>
<reference evidence="1" key="2">
    <citation type="submission" date="2015-06" db="UniProtKB">
        <authorList>
            <consortium name="EnsemblMetazoa"/>
        </authorList>
    </citation>
    <scope>IDENTIFICATION</scope>
</reference>
<sequence>MKYHYKSSLLYKSQTIETKSLESSELPEFQIPQNQRRKNQKQFPLMSSEMSLRSQGKDEIVNFLYVIYGMNLHLNKLS</sequence>
<evidence type="ECO:0000313" key="1">
    <source>
        <dbReference type="EnsemblMetazoa" id="MESCA008224-PA"/>
    </source>
</evidence>
<dbReference type="EMBL" id="CAQQ02394692">
    <property type="status" value="NOT_ANNOTATED_CDS"/>
    <property type="molecule type" value="Genomic_DNA"/>
</dbReference>
<evidence type="ECO:0000313" key="2">
    <source>
        <dbReference type="Proteomes" id="UP000015102"/>
    </source>
</evidence>
<name>T1GWP6_MEGSC</name>
<dbReference type="EnsemblMetazoa" id="MESCA008224-RA">
    <property type="protein sequence ID" value="MESCA008224-PA"/>
    <property type="gene ID" value="MESCA008224"/>
</dbReference>
<proteinExistence type="predicted"/>
<accession>T1GWP6</accession>
<dbReference type="Proteomes" id="UP000015102">
    <property type="component" value="Unassembled WGS sequence"/>
</dbReference>
<organism evidence="1 2">
    <name type="scientific">Megaselia scalaris</name>
    <name type="common">Humpbacked fly</name>
    <name type="synonym">Phora scalaris</name>
    <dbReference type="NCBI Taxonomy" id="36166"/>
    <lineage>
        <taxon>Eukaryota</taxon>
        <taxon>Metazoa</taxon>
        <taxon>Ecdysozoa</taxon>
        <taxon>Arthropoda</taxon>
        <taxon>Hexapoda</taxon>
        <taxon>Insecta</taxon>
        <taxon>Pterygota</taxon>
        <taxon>Neoptera</taxon>
        <taxon>Endopterygota</taxon>
        <taxon>Diptera</taxon>
        <taxon>Brachycera</taxon>
        <taxon>Muscomorpha</taxon>
        <taxon>Platypezoidea</taxon>
        <taxon>Phoridae</taxon>
        <taxon>Megaseliini</taxon>
        <taxon>Megaselia</taxon>
    </lineage>
</organism>
<keyword evidence="2" id="KW-1185">Reference proteome</keyword>